<dbReference type="KEGG" id="chig:CH63R_11256"/>
<comment type="caution">
    <text evidence="2">The sequence shown here is derived from an EMBL/GenBank/DDBJ whole genome shotgun (WGS) entry which is preliminary data.</text>
</comment>
<name>A0A1B7XXQ1_COLHI</name>
<accession>A0A1B7XXQ1</accession>
<keyword evidence="3" id="KW-1185">Reference proteome</keyword>
<feature type="region of interest" description="Disordered" evidence="1">
    <location>
        <begin position="35"/>
        <end position="69"/>
    </location>
</feature>
<sequence length="69" mass="7248">MPARVRDGAAGDSIANYYKASTGFNCDISFEDSISSTGLQDGHVSKNSGGEGHGQARHPKDNGHNNVGW</sequence>
<gene>
    <name evidence="2" type="ORF">CH63R_11256</name>
</gene>
<organism evidence="2 3">
    <name type="scientific">Colletotrichum higginsianum (strain IMI 349063)</name>
    <name type="common">Crucifer anthracnose fungus</name>
    <dbReference type="NCBI Taxonomy" id="759273"/>
    <lineage>
        <taxon>Eukaryota</taxon>
        <taxon>Fungi</taxon>
        <taxon>Dikarya</taxon>
        <taxon>Ascomycota</taxon>
        <taxon>Pezizomycotina</taxon>
        <taxon>Sordariomycetes</taxon>
        <taxon>Hypocreomycetidae</taxon>
        <taxon>Glomerellales</taxon>
        <taxon>Glomerellaceae</taxon>
        <taxon>Colletotrichum</taxon>
        <taxon>Colletotrichum destructivum species complex</taxon>
    </lineage>
</organism>
<reference evidence="3" key="1">
    <citation type="journal article" date="2017" name="BMC Genomics">
        <title>Gapless genome assembly of Colletotrichum higginsianum reveals chromosome structure and association of transposable elements with secondary metabolite gene clusters.</title>
        <authorList>
            <person name="Dallery J.-F."/>
            <person name="Lapalu N."/>
            <person name="Zampounis A."/>
            <person name="Pigne S."/>
            <person name="Luyten I."/>
            <person name="Amselem J."/>
            <person name="Wittenberg A.H.J."/>
            <person name="Zhou S."/>
            <person name="de Queiroz M.V."/>
            <person name="Robin G.P."/>
            <person name="Auger A."/>
            <person name="Hainaut M."/>
            <person name="Henrissat B."/>
            <person name="Kim K.-T."/>
            <person name="Lee Y.-H."/>
            <person name="Lespinet O."/>
            <person name="Schwartz D.C."/>
            <person name="Thon M.R."/>
            <person name="O'Connell R.J."/>
        </authorList>
    </citation>
    <scope>NUCLEOTIDE SEQUENCE [LARGE SCALE GENOMIC DNA]</scope>
    <source>
        <strain evidence="3">IMI 349063</strain>
    </source>
</reference>
<protein>
    <submittedName>
        <fullName evidence="2">Uncharacterized protein</fullName>
    </submittedName>
</protein>
<dbReference type="RefSeq" id="XP_018153071.1">
    <property type="nucleotide sequence ID" value="XM_018306230.1"/>
</dbReference>
<evidence type="ECO:0000313" key="3">
    <source>
        <dbReference type="Proteomes" id="UP000092177"/>
    </source>
</evidence>
<dbReference type="GeneID" id="28870337"/>
<dbReference type="AlphaFoldDB" id="A0A1B7XXQ1"/>
<dbReference type="Proteomes" id="UP000092177">
    <property type="component" value="Chromosome 8"/>
</dbReference>
<evidence type="ECO:0000256" key="1">
    <source>
        <dbReference type="SAM" id="MobiDB-lite"/>
    </source>
</evidence>
<dbReference type="EMBL" id="LTAN01000008">
    <property type="protein sequence ID" value="OBR04553.1"/>
    <property type="molecule type" value="Genomic_DNA"/>
</dbReference>
<dbReference type="VEuPathDB" id="FungiDB:CH63R_11256"/>
<proteinExistence type="predicted"/>
<evidence type="ECO:0000313" key="2">
    <source>
        <dbReference type="EMBL" id="OBR04553.1"/>
    </source>
</evidence>